<dbReference type="AlphaFoldDB" id="A0A9N9RXB7"/>
<keyword evidence="2" id="KW-0812">Transmembrane</keyword>
<feature type="signal peptide" evidence="3">
    <location>
        <begin position="1"/>
        <end position="21"/>
    </location>
</feature>
<feature type="compositionally biased region" description="Polar residues" evidence="1">
    <location>
        <begin position="148"/>
        <end position="159"/>
    </location>
</feature>
<keyword evidence="2" id="KW-0472">Membrane</keyword>
<sequence length="253" mass="28123">MLQKKHIVIVMLVFYLYSVNCENEKLFIECDPTKESGEKASSDCPKNAKCVELGTNKDNISTKGLCACIFNFTVNKNYSSIDKNSRYCVESANHTNNSKESVTSTAKSLIPTLQPTTVQTIIVPLKTSSTTLAPAPKPEPTKKVEATTPKSSVESQTKASSDNNNNNDKEHDKKQQITEEIKPVSPETHHILGGIIIPIMIVFAFIGVVYGIRKYDVLERAQNSIRNRRSGGQTHQTRYDGLENDFDDDPLLI</sequence>
<evidence type="ECO:0000256" key="1">
    <source>
        <dbReference type="SAM" id="MobiDB-lite"/>
    </source>
</evidence>
<reference evidence="4" key="1">
    <citation type="submission" date="2022-01" db="EMBL/GenBank/DDBJ databases">
        <authorList>
            <person name="King R."/>
        </authorList>
    </citation>
    <scope>NUCLEOTIDE SEQUENCE</scope>
</reference>
<keyword evidence="5" id="KW-1185">Reference proteome</keyword>
<feature type="region of interest" description="Disordered" evidence="1">
    <location>
        <begin position="129"/>
        <end position="182"/>
    </location>
</feature>
<organism evidence="4 5">
    <name type="scientific">Chironomus riparius</name>
    <dbReference type="NCBI Taxonomy" id="315576"/>
    <lineage>
        <taxon>Eukaryota</taxon>
        <taxon>Metazoa</taxon>
        <taxon>Ecdysozoa</taxon>
        <taxon>Arthropoda</taxon>
        <taxon>Hexapoda</taxon>
        <taxon>Insecta</taxon>
        <taxon>Pterygota</taxon>
        <taxon>Neoptera</taxon>
        <taxon>Endopterygota</taxon>
        <taxon>Diptera</taxon>
        <taxon>Nematocera</taxon>
        <taxon>Chironomoidea</taxon>
        <taxon>Chironomidae</taxon>
        <taxon>Chironominae</taxon>
        <taxon>Chironomus</taxon>
    </lineage>
</organism>
<feature type="compositionally biased region" description="Acidic residues" evidence="1">
    <location>
        <begin position="242"/>
        <end position="253"/>
    </location>
</feature>
<evidence type="ECO:0000313" key="5">
    <source>
        <dbReference type="Proteomes" id="UP001153620"/>
    </source>
</evidence>
<keyword evidence="2" id="KW-1133">Transmembrane helix</keyword>
<gene>
    <name evidence="4" type="ORF">CHIRRI_LOCUS9849</name>
</gene>
<feature type="region of interest" description="Disordered" evidence="1">
    <location>
        <begin position="228"/>
        <end position="253"/>
    </location>
</feature>
<accession>A0A9N9RXB7</accession>
<reference evidence="4" key="2">
    <citation type="submission" date="2022-10" db="EMBL/GenBank/DDBJ databases">
        <authorList>
            <consortium name="ENA_rothamsted_submissions"/>
            <consortium name="culmorum"/>
            <person name="King R."/>
        </authorList>
    </citation>
    <scope>NUCLEOTIDE SEQUENCE</scope>
</reference>
<proteinExistence type="predicted"/>
<keyword evidence="3" id="KW-0732">Signal</keyword>
<feature type="compositionally biased region" description="Basic and acidic residues" evidence="1">
    <location>
        <begin position="167"/>
        <end position="182"/>
    </location>
</feature>
<dbReference type="OrthoDB" id="10642428at2759"/>
<evidence type="ECO:0000256" key="3">
    <source>
        <dbReference type="SAM" id="SignalP"/>
    </source>
</evidence>
<feature type="chain" id="PRO_5040433607" evidence="3">
    <location>
        <begin position="22"/>
        <end position="253"/>
    </location>
</feature>
<dbReference type="Proteomes" id="UP001153620">
    <property type="component" value="Chromosome 3"/>
</dbReference>
<name>A0A9N9RXB7_9DIPT</name>
<evidence type="ECO:0000313" key="4">
    <source>
        <dbReference type="EMBL" id="CAG9806997.1"/>
    </source>
</evidence>
<protein>
    <submittedName>
        <fullName evidence="4">Uncharacterized protein</fullName>
    </submittedName>
</protein>
<evidence type="ECO:0000256" key="2">
    <source>
        <dbReference type="SAM" id="Phobius"/>
    </source>
</evidence>
<dbReference type="EMBL" id="OU895879">
    <property type="protein sequence ID" value="CAG9806997.1"/>
    <property type="molecule type" value="Genomic_DNA"/>
</dbReference>
<feature type="transmembrane region" description="Helical" evidence="2">
    <location>
        <begin position="191"/>
        <end position="212"/>
    </location>
</feature>